<evidence type="ECO:0000313" key="2">
    <source>
        <dbReference type="EMBL" id="KKS47806.1"/>
    </source>
</evidence>
<protein>
    <submittedName>
        <fullName evidence="2">17 kDa surface antigen</fullName>
    </submittedName>
</protein>
<evidence type="ECO:0000259" key="1">
    <source>
        <dbReference type="Pfam" id="PF13488"/>
    </source>
</evidence>
<organism evidence="2 3">
    <name type="scientific">Candidatus Giovannonibacteria bacterium GW2011_GWF2_42_19</name>
    <dbReference type="NCBI Taxonomy" id="1618659"/>
    <lineage>
        <taxon>Bacteria</taxon>
        <taxon>Candidatus Giovannoniibacteriota</taxon>
    </lineage>
</organism>
<reference evidence="2 3" key="1">
    <citation type="journal article" date="2015" name="Nature">
        <title>rRNA introns, odd ribosomes, and small enigmatic genomes across a large radiation of phyla.</title>
        <authorList>
            <person name="Brown C.T."/>
            <person name="Hug L.A."/>
            <person name="Thomas B.C."/>
            <person name="Sharon I."/>
            <person name="Castelle C.J."/>
            <person name="Singh A."/>
            <person name="Wilkins M.J."/>
            <person name="Williams K.H."/>
            <person name="Banfield J.F."/>
        </authorList>
    </citation>
    <scope>NUCLEOTIDE SEQUENCE [LARGE SCALE GENOMIC DNA]</scope>
</reference>
<gene>
    <name evidence="2" type="ORF">UV11_C0013G0030</name>
</gene>
<dbReference type="Proteomes" id="UP000034036">
    <property type="component" value="Unassembled WGS sequence"/>
</dbReference>
<dbReference type="PROSITE" id="PS51257">
    <property type="entry name" value="PROKAR_LIPOPROTEIN"/>
    <property type="match status" value="1"/>
</dbReference>
<comment type="caution">
    <text evidence="2">The sequence shown here is derived from an EMBL/GenBank/DDBJ whole genome shotgun (WGS) entry which is preliminary data.</text>
</comment>
<accession>A0A0G1BNG2</accession>
<dbReference type="STRING" id="1618659.UV11_C0013G0030"/>
<dbReference type="Pfam" id="PF13488">
    <property type="entry name" value="Gly-zipper_Omp"/>
    <property type="match status" value="1"/>
</dbReference>
<name>A0A0G1BNG2_9BACT</name>
<proteinExistence type="predicted"/>
<evidence type="ECO:0000313" key="3">
    <source>
        <dbReference type="Proteomes" id="UP000034036"/>
    </source>
</evidence>
<feature type="domain" description="Glycine zipper" evidence="1">
    <location>
        <begin position="28"/>
        <end position="66"/>
    </location>
</feature>
<dbReference type="InterPro" id="IPR039567">
    <property type="entry name" value="Gly-zipper"/>
</dbReference>
<dbReference type="AlphaFoldDB" id="A0A0G1BNG2"/>
<sequence length="137" mass="14333">MKKLVGLILLAVVVSGCAELARLGIGQGTVIGGTSGALIGGGIGGTRGALIGGGAGTLAGAVWDHHNRPYPQGDGGQYSLTSCEDLLTGSEREACAKSVDRGRRDAEERQNREEQAAYRRRIRDAERFGYDLGRAGY</sequence>
<dbReference type="EMBL" id="LCDF01000013">
    <property type="protein sequence ID" value="KKS47806.1"/>
    <property type="molecule type" value="Genomic_DNA"/>
</dbReference>